<comment type="caution">
    <text evidence="1">The sequence shown here is derived from an EMBL/GenBank/DDBJ whole genome shotgun (WGS) entry which is preliminary data.</text>
</comment>
<dbReference type="EMBL" id="SDPQ02000002">
    <property type="protein sequence ID" value="KAA1397780.1"/>
    <property type="molecule type" value="Genomic_DNA"/>
</dbReference>
<organism evidence="1 2">
    <name type="scientific">Aeromicrobium ginsengisoli</name>
    <dbReference type="NCBI Taxonomy" id="363867"/>
    <lineage>
        <taxon>Bacteria</taxon>
        <taxon>Bacillati</taxon>
        <taxon>Actinomycetota</taxon>
        <taxon>Actinomycetes</taxon>
        <taxon>Propionibacteriales</taxon>
        <taxon>Nocardioidaceae</taxon>
        <taxon>Aeromicrobium</taxon>
    </lineage>
</organism>
<evidence type="ECO:0000313" key="1">
    <source>
        <dbReference type="EMBL" id="KAA1397780.1"/>
    </source>
</evidence>
<accession>A0A5M4FEZ4</accession>
<sequence length="195" mass="22750">MPREGTQEDGRDGVALTKRWLEATTFVEFPWNSYENEEMCYVDHLSKKGDAFKCFDLVGNFLGDDRQPIVVENKAVNTDNGLYAEFLEFVAIAYSSTVLEIEKYKKDKAREFMWVTTLPFNLENWPKFHTAAQVLKGLTKYPEYLDGREIDPLMAQQVADRIWVLVLNIKQERLSLTHEELMDVYRVIPRKKSTL</sequence>
<gene>
    <name evidence="1" type="ORF">ESP70_010565</name>
</gene>
<reference evidence="1" key="1">
    <citation type="submission" date="2019-09" db="EMBL/GenBank/DDBJ databases">
        <authorList>
            <person name="Li J."/>
        </authorList>
    </citation>
    <scope>NUCLEOTIDE SEQUENCE [LARGE SCALE GENOMIC DNA]</scope>
    <source>
        <strain evidence="1">JCM 14732</strain>
    </source>
</reference>
<protein>
    <submittedName>
        <fullName evidence="1">Uncharacterized protein</fullName>
    </submittedName>
</protein>
<evidence type="ECO:0000313" key="2">
    <source>
        <dbReference type="Proteomes" id="UP000380867"/>
    </source>
</evidence>
<dbReference type="OrthoDB" id="4129060at2"/>
<dbReference type="Proteomes" id="UP000380867">
    <property type="component" value="Unassembled WGS sequence"/>
</dbReference>
<keyword evidence="2" id="KW-1185">Reference proteome</keyword>
<proteinExistence type="predicted"/>
<dbReference type="RefSeq" id="WP_149689225.1">
    <property type="nucleotide sequence ID" value="NZ_SDPQ02000002.1"/>
</dbReference>
<dbReference type="AlphaFoldDB" id="A0A5M4FEZ4"/>
<name>A0A5M4FEZ4_9ACTN</name>